<evidence type="ECO:0000256" key="2">
    <source>
        <dbReference type="SAM" id="Phobius"/>
    </source>
</evidence>
<dbReference type="SUPFAM" id="SSF53474">
    <property type="entry name" value="alpha/beta-Hydrolases"/>
    <property type="match status" value="1"/>
</dbReference>
<proteinExistence type="predicted"/>
<protein>
    <recommendedName>
        <fullName evidence="3">AB hydrolase-1 domain-containing protein</fullName>
    </recommendedName>
</protein>
<keyword evidence="2" id="KW-1133">Transmembrane helix</keyword>
<dbReference type="InterPro" id="IPR000073">
    <property type="entry name" value="AB_hydrolase_1"/>
</dbReference>
<reference evidence="4" key="1">
    <citation type="submission" date="2021-01" db="EMBL/GenBank/DDBJ databases">
        <authorList>
            <person name="Corre E."/>
            <person name="Pelletier E."/>
            <person name="Niang G."/>
            <person name="Scheremetjew M."/>
            <person name="Finn R."/>
            <person name="Kale V."/>
            <person name="Holt S."/>
            <person name="Cochrane G."/>
            <person name="Meng A."/>
            <person name="Brown T."/>
            <person name="Cohen L."/>
        </authorList>
    </citation>
    <scope>NUCLEOTIDE SEQUENCE</scope>
    <source>
        <strain evidence="4">CCMP3107</strain>
    </source>
</reference>
<feature type="region of interest" description="Disordered" evidence="1">
    <location>
        <begin position="356"/>
        <end position="383"/>
    </location>
</feature>
<dbReference type="Gene3D" id="3.40.50.1820">
    <property type="entry name" value="alpha/beta hydrolase"/>
    <property type="match status" value="1"/>
</dbReference>
<evidence type="ECO:0000256" key="1">
    <source>
        <dbReference type="SAM" id="MobiDB-lite"/>
    </source>
</evidence>
<feature type="transmembrane region" description="Helical" evidence="2">
    <location>
        <begin position="15"/>
        <end position="36"/>
    </location>
</feature>
<gene>
    <name evidence="4" type="ORF">HAKA00212_LOCUS9049</name>
</gene>
<keyword evidence="2" id="KW-0812">Transmembrane</keyword>
<dbReference type="EMBL" id="HBIU01019474">
    <property type="protein sequence ID" value="CAE0630353.1"/>
    <property type="molecule type" value="Transcribed_RNA"/>
</dbReference>
<organism evidence="4">
    <name type="scientific">Heterosigma akashiwo</name>
    <name type="common">Chromophytic alga</name>
    <name type="synonym">Heterosigma carterae</name>
    <dbReference type="NCBI Taxonomy" id="2829"/>
    <lineage>
        <taxon>Eukaryota</taxon>
        <taxon>Sar</taxon>
        <taxon>Stramenopiles</taxon>
        <taxon>Ochrophyta</taxon>
        <taxon>Raphidophyceae</taxon>
        <taxon>Chattonellales</taxon>
        <taxon>Chattonellaceae</taxon>
        <taxon>Heterosigma</taxon>
    </lineage>
</organism>
<evidence type="ECO:0000259" key="3">
    <source>
        <dbReference type="Pfam" id="PF12697"/>
    </source>
</evidence>
<name>A0A6V1PQ32_HETAK</name>
<keyword evidence="2" id="KW-0472">Membrane</keyword>
<dbReference type="Pfam" id="PF12697">
    <property type="entry name" value="Abhydrolase_6"/>
    <property type="match status" value="1"/>
</dbReference>
<feature type="domain" description="AB hydrolase-1" evidence="3">
    <location>
        <begin position="86"/>
        <end position="330"/>
    </location>
</feature>
<sequence>MLLESLLDESPSSALVRTFLEFVLLIVVSSGLLFGFRLHGTSKNSQLNLDHFEKSGFLDGIDQQLEALRFSKSIVESGSKPYSQGFVFVGGFGDTPAIWKEAIAYIKSNDPKAFCYAPRTVGWGRSTFDEARKVQWQTWVLAAAEAIQVVAAVSGRVVVVGHSTGALAAALALQRPALAGVASRCVFTGPNLCCPPSDQKVKRLLLHRIWGNLVLAASPVIGKKLRGGRPLDVKDWKARDPKKLFYLKSFPLATVREMWRMQDALAADPAPLTGVAPGGRVQLVMGEEDASVAPLGTAAALARGLLPEGVGLDAVSVPDAAHGLLYEAPAVRRRVCHIILTGDVTERGARTAVFSQNKPYFPSSPSPPFDTVSSHQNKQHTTM</sequence>
<accession>A0A6V1PQ32</accession>
<dbReference type="InterPro" id="IPR029058">
    <property type="entry name" value="AB_hydrolase_fold"/>
</dbReference>
<evidence type="ECO:0000313" key="4">
    <source>
        <dbReference type="EMBL" id="CAE0630353.1"/>
    </source>
</evidence>
<dbReference type="AlphaFoldDB" id="A0A6V1PQ32"/>